<keyword evidence="8" id="KW-1185">Reference proteome</keyword>
<name>A0A7U6GIR7_9GAMM</name>
<dbReference type="SUPFAM" id="SSF110296">
    <property type="entry name" value="Oligoxyloglucan reducing end-specific cellobiohydrolase"/>
    <property type="match status" value="1"/>
</dbReference>
<organism evidence="7 8">
    <name type="scientific">Thiolapillus brandeum</name>
    <dbReference type="NCBI Taxonomy" id="1076588"/>
    <lineage>
        <taxon>Bacteria</taxon>
        <taxon>Pseudomonadati</taxon>
        <taxon>Pseudomonadota</taxon>
        <taxon>Gammaproteobacteria</taxon>
        <taxon>Chromatiales</taxon>
        <taxon>Sedimenticolaceae</taxon>
        <taxon>Thiolapillus</taxon>
    </lineage>
</organism>
<dbReference type="InterPro" id="IPR009056">
    <property type="entry name" value="Cyt_c-like_dom"/>
</dbReference>
<accession>A0A7U6GIR7</accession>
<feature type="domain" description="Cytochrome c" evidence="6">
    <location>
        <begin position="163"/>
        <end position="257"/>
    </location>
</feature>
<dbReference type="AlphaFoldDB" id="A0A7U6GIR7"/>
<dbReference type="Proteomes" id="UP000031631">
    <property type="component" value="Chromosome"/>
</dbReference>
<dbReference type="SUPFAM" id="SSF46626">
    <property type="entry name" value="Cytochrome c"/>
    <property type="match status" value="1"/>
</dbReference>
<feature type="chain" id="PRO_5031487511" description="Cytochrome c domain-containing protein" evidence="5">
    <location>
        <begin position="26"/>
        <end position="274"/>
    </location>
</feature>
<dbReference type="Gene3D" id="2.130.10.10">
    <property type="entry name" value="YVTN repeat-like/Quinoprotein amine dehydrogenase"/>
    <property type="match status" value="1"/>
</dbReference>
<keyword evidence="3 4" id="KW-0408">Iron</keyword>
<keyword evidence="1 4" id="KW-0349">Heme</keyword>
<keyword evidence="5" id="KW-0732">Signal</keyword>
<dbReference type="PROSITE" id="PS51007">
    <property type="entry name" value="CYTC"/>
    <property type="match status" value="1"/>
</dbReference>
<sequence>MKLRKPVHASLAACSLILLAPVALAQGLSLQELPKKMGVAIQGRAPAAIHAATEKGLYVSRDQGKTWTISYPYRLPATTVASTPDGAIYAFMAGKGLLRIQGEERMWTPISNKLGAQVLTHLSGSATNPGQLAGLNQFGRIIVSNDGGANWQRLPSDYKPLTEAGKRGKKIFTQRCQSCHGVDGVGETFTTQALTDKNYISAPALDDSAHAWHHTDDALVKTILDGSPRTEKMRAWKKEGVTEEDARDLVAYIKSLWGQRALDCQGPKHMQCGK</sequence>
<dbReference type="OrthoDB" id="5664384at2"/>
<dbReference type="GO" id="GO:0009055">
    <property type="term" value="F:electron transfer activity"/>
    <property type="evidence" value="ECO:0007669"/>
    <property type="project" value="InterPro"/>
</dbReference>
<evidence type="ECO:0000256" key="4">
    <source>
        <dbReference type="PROSITE-ProRule" id="PRU00433"/>
    </source>
</evidence>
<dbReference type="GO" id="GO:0046872">
    <property type="term" value="F:metal ion binding"/>
    <property type="evidence" value="ECO:0007669"/>
    <property type="project" value="UniProtKB-KW"/>
</dbReference>
<evidence type="ECO:0000259" key="6">
    <source>
        <dbReference type="PROSITE" id="PS51007"/>
    </source>
</evidence>
<evidence type="ECO:0000313" key="8">
    <source>
        <dbReference type="Proteomes" id="UP000031631"/>
    </source>
</evidence>
<evidence type="ECO:0000256" key="1">
    <source>
        <dbReference type="ARBA" id="ARBA00022617"/>
    </source>
</evidence>
<evidence type="ECO:0000256" key="3">
    <source>
        <dbReference type="ARBA" id="ARBA00023004"/>
    </source>
</evidence>
<dbReference type="KEGG" id="tbn:TBH_C1458"/>
<reference evidence="7 8" key="1">
    <citation type="journal article" date="2014" name="PLoS ONE">
        <title>Physiological and genomic features of a novel sulfur-oxidizing gammaproteobacterium belonging to a previously uncultivated symbiotic lineage isolated from a hydrothermal vent.</title>
        <authorList>
            <person name="Nunoura T."/>
            <person name="Takaki Y."/>
            <person name="Kazama H."/>
            <person name="Kakuta J."/>
            <person name="Shimamura S."/>
            <person name="Makita H."/>
            <person name="Hirai M."/>
            <person name="Miyazaki M."/>
            <person name="Takai K."/>
        </authorList>
    </citation>
    <scope>NUCLEOTIDE SEQUENCE [LARGE SCALE GENOMIC DNA]</scope>
    <source>
        <strain evidence="7 8">Hiromi1</strain>
    </source>
</reference>
<evidence type="ECO:0000256" key="2">
    <source>
        <dbReference type="ARBA" id="ARBA00022723"/>
    </source>
</evidence>
<evidence type="ECO:0000256" key="5">
    <source>
        <dbReference type="SAM" id="SignalP"/>
    </source>
</evidence>
<dbReference type="InterPro" id="IPR036909">
    <property type="entry name" value="Cyt_c-like_dom_sf"/>
</dbReference>
<proteinExistence type="predicted"/>
<dbReference type="Pfam" id="PF13442">
    <property type="entry name" value="Cytochrome_CBB3"/>
    <property type="match status" value="1"/>
</dbReference>
<protein>
    <recommendedName>
        <fullName evidence="6">Cytochrome c domain-containing protein</fullName>
    </recommendedName>
</protein>
<dbReference type="InterPro" id="IPR015943">
    <property type="entry name" value="WD40/YVTN_repeat-like_dom_sf"/>
</dbReference>
<dbReference type="GO" id="GO:0020037">
    <property type="term" value="F:heme binding"/>
    <property type="evidence" value="ECO:0007669"/>
    <property type="project" value="InterPro"/>
</dbReference>
<evidence type="ECO:0000313" key="7">
    <source>
        <dbReference type="EMBL" id="BAO44381.1"/>
    </source>
</evidence>
<keyword evidence="2 4" id="KW-0479">Metal-binding</keyword>
<feature type="signal peptide" evidence="5">
    <location>
        <begin position="1"/>
        <end position="25"/>
    </location>
</feature>
<gene>
    <name evidence="7" type="ORF">TBH_C1458</name>
</gene>
<dbReference type="RefSeq" id="WP_052469977.1">
    <property type="nucleotide sequence ID" value="NZ_AP012273.1"/>
</dbReference>
<dbReference type="EMBL" id="AP012273">
    <property type="protein sequence ID" value="BAO44381.1"/>
    <property type="molecule type" value="Genomic_DNA"/>
</dbReference>
<dbReference type="Gene3D" id="1.10.760.10">
    <property type="entry name" value="Cytochrome c-like domain"/>
    <property type="match status" value="1"/>
</dbReference>